<dbReference type="OrthoDB" id="362334at2759"/>
<proteinExistence type="predicted"/>
<comment type="caution">
    <text evidence="2">The sequence shown here is derived from an EMBL/GenBank/DDBJ whole genome shotgun (WGS) entry which is preliminary data.</text>
</comment>
<keyword evidence="3" id="KW-1185">Reference proteome</keyword>
<dbReference type="Pfam" id="PF04385">
    <property type="entry name" value="FAINT"/>
    <property type="match status" value="2"/>
</dbReference>
<dbReference type="EMBL" id="ACOU01000002">
    <property type="protein sequence ID" value="EKX74151.1"/>
    <property type="molecule type" value="Genomic_DNA"/>
</dbReference>
<dbReference type="GeneID" id="15807599"/>
<feature type="signal peptide" evidence="1">
    <location>
        <begin position="1"/>
        <end position="18"/>
    </location>
</feature>
<keyword evidence="1" id="KW-0732">Signal</keyword>
<organism evidence="2 3">
    <name type="scientific">Theileria equi strain WA</name>
    <dbReference type="NCBI Taxonomy" id="1537102"/>
    <lineage>
        <taxon>Eukaryota</taxon>
        <taxon>Sar</taxon>
        <taxon>Alveolata</taxon>
        <taxon>Apicomplexa</taxon>
        <taxon>Aconoidasida</taxon>
        <taxon>Piroplasmida</taxon>
        <taxon>Theileriidae</taxon>
        <taxon>Theileria</taxon>
    </lineage>
</organism>
<gene>
    <name evidence="2" type="ORF">BEWA_041890</name>
</gene>
<accession>L1LFL9</accession>
<dbReference type="VEuPathDB" id="PiroplasmaDB:BEWA_041890"/>
<evidence type="ECO:0000256" key="1">
    <source>
        <dbReference type="SAM" id="SignalP"/>
    </source>
</evidence>
<dbReference type="InterPro" id="IPR007480">
    <property type="entry name" value="DUF529"/>
</dbReference>
<dbReference type="AlphaFoldDB" id="L1LFL9"/>
<evidence type="ECO:0000313" key="2">
    <source>
        <dbReference type="EMBL" id="EKX74151.1"/>
    </source>
</evidence>
<dbReference type="Proteomes" id="UP000031512">
    <property type="component" value="Unassembled WGS sequence"/>
</dbReference>
<protein>
    <submittedName>
        <fullName evidence="2">Signal peptide containing protein</fullName>
    </submittedName>
</protein>
<feature type="chain" id="PRO_5003952513" evidence="1">
    <location>
        <begin position="19"/>
        <end position="497"/>
    </location>
</feature>
<name>L1LFL9_THEEQ</name>
<dbReference type="RefSeq" id="XP_004833603.1">
    <property type="nucleotide sequence ID" value="XM_004833546.1"/>
</dbReference>
<sequence>MVVIQLLLFLFTCVPVRSENVLKGRINGIVLDVDGTNSANVAVEEGTLYGVAFKSFFLRDNHFFTSVVEGGATLWKSGAEEKCTAVNIFKREGHTPLLTLYSKGLGLSCFEKEAGEWKGIGAGEFDLKHAGMRAGSRALPKSPILDISNPNRDLVDEYESVVKDIPKDVLGVISRGSFDVDFVLDVSNPDISKVFTINVTHGDFDNFKFAAYSELSIAKVVDGGRTLWEARSDNKGTLVDLLYKAKEYELFAVIPDKDDYSTGSFFERLDNKWVSVDFEYYQNKLNDYYKDMIYTKSLLPIESFFSEVTDDGETIWSGFGEKECSMALYKSRNGVVTLILQVVGKGSKAGFRYFKNEGSGWASMDKEEFYSIDKNIPQRDEQKPRKPCTLNISHINPNDIFVNEETSGKVKDITYFPKYGKYITLVTDESHFIWAARSGKKCSFVRQITKDGKYQLLAVYVNDGDRSGLSYFARGRDGWISISSGNFSSKVQAMVAA</sequence>
<reference evidence="2 3" key="1">
    <citation type="journal article" date="2012" name="BMC Genomics">
        <title>Comparative genomic analysis and phylogenetic position of Theileria equi.</title>
        <authorList>
            <person name="Kappmeyer L.S."/>
            <person name="Thiagarajan M."/>
            <person name="Herndon D.R."/>
            <person name="Ramsay J.D."/>
            <person name="Caler E."/>
            <person name="Djikeng A."/>
            <person name="Gillespie J.J."/>
            <person name="Lau A.O."/>
            <person name="Roalson E.H."/>
            <person name="Silva J.C."/>
            <person name="Silva M.G."/>
            <person name="Suarez C.E."/>
            <person name="Ueti M.W."/>
            <person name="Nene V.M."/>
            <person name="Mealey R.H."/>
            <person name="Knowles D.P."/>
            <person name="Brayton K.A."/>
        </authorList>
    </citation>
    <scope>NUCLEOTIDE SEQUENCE [LARGE SCALE GENOMIC DNA]</scope>
    <source>
        <strain evidence="2 3">WA</strain>
    </source>
</reference>
<evidence type="ECO:0000313" key="3">
    <source>
        <dbReference type="Proteomes" id="UP000031512"/>
    </source>
</evidence>
<dbReference type="KEGG" id="beq:BEWA_041890"/>